<dbReference type="Pfam" id="PF01420">
    <property type="entry name" value="Methylase_S"/>
    <property type="match status" value="1"/>
</dbReference>
<protein>
    <submittedName>
        <fullName evidence="6">Restriction endonuclease subunit S</fullName>
        <ecNumber evidence="6">3.1.21.-</ecNumber>
    </submittedName>
</protein>
<dbReference type="RefSeq" id="WP_238032820.1">
    <property type="nucleotide sequence ID" value="NZ_JAKNFS010000003.1"/>
</dbReference>
<comment type="caution">
    <text evidence="6">The sequence shown here is derived from an EMBL/GenBank/DDBJ whole genome shotgun (WGS) entry which is preliminary data.</text>
</comment>
<dbReference type="GO" id="GO:0003677">
    <property type="term" value="F:DNA binding"/>
    <property type="evidence" value="ECO:0007669"/>
    <property type="project" value="UniProtKB-KW"/>
</dbReference>
<evidence type="ECO:0000313" key="6">
    <source>
        <dbReference type="EMBL" id="MCG4764509.1"/>
    </source>
</evidence>
<keyword evidence="2" id="KW-0680">Restriction system</keyword>
<keyword evidence="6" id="KW-0540">Nuclease</keyword>
<evidence type="ECO:0000313" key="7">
    <source>
        <dbReference type="Proteomes" id="UP001199915"/>
    </source>
</evidence>
<proteinExistence type="inferred from homology"/>
<dbReference type="EMBL" id="JAKNFS010000003">
    <property type="protein sequence ID" value="MCG4764509.1"/>
    <property type="molecule type" value="Genomic_DNA"/>
</dbReference>
<gene>
    <name evidence="6" type="ORF">L0N21_03080</name>
</gene>
<dbReference type="SUPFAM" id="SSF116734">
    <property type="entry name" value="DNA methylase specificity domain"/>
    <property type="match status" value="1"/>
</dbReference>
<keyword evidence="3" id="KW-0238">DNA-binding</keyword>
<keyword evidence="6" id="KW-0255">Endonuclease</keyword>
<name>A0AAE3JS75_9FIRM</name>
<evidence type="ECO:0000256" key="3">
    <source>
        <dbReference type="ARBA" id="ARBA00023125"/>
    </source>
</evidence>
<evidence type="ECO:0000256" key="2">
    <source>
        <dbReference type="ARBA" id="ARBA00022747"/>
    </source>
</evidence>
<dbReference type="InterPro" id="IPR000055">
    <property type="entry name" value="Restrct_endonuc_typeI_TRD"/>
</dbReference>
<reference evidence="6" key="1">
    <citation type="submission" date="2022-01" db="EMBL/GenBank/DDBJ databases">
        <title>Collection of gut derived symbiotic bacterial strains cultured from healthy donors.</title>
        <authorList>
            <person name="Lin H."/>
            <person name="Kohout C."/>
            <person name="Waligurski E."/>
            <person name="Pamer E.G."/>
        </authorList>
    </citation>
    <scope>NUCLEOTIDE SEQUENCE</scope>
    <source>
        <strain evidence="6">DFI.5.49</strain>
    </source>
</reference>
<dbReference type="Proteomes" id="UP001199915">
    <property type="component" value="Unassembled WGS sequence"/>
</dbReference>
<dbReference type="GO" id="GO:0004519">
    <property type="term" value="F:endonuclease activity"/>
    <property type="evidence" value="ECO:0007669"/>
    <property type="project" value="UniProtKB-KW"/>
</dbReference>
<evidence type="ECO:0000256" key="1">
    <source>
        <dbReference type="ARBA" id="ARBA00010923"/>
    </source>
</evidence>
<sequence>MPYEKIGKNESVCIADEVPFEIPENWEWVRLGALFQHNTGKALNSSNHSGELLTYITTSNLYWNRFEIDNLREMYFSEAEIQKCTATKGDLLVCEGGDIGRAAIWSYGTDIRIQNYIHRLRAYSEICVEYYYYIFFLYKHVGWIGGKGIGIQGLSSNALHSLLFPLPPLQEQHRIVAKIKEIAPFLDKYEQTEQHLNDLNVRFPEMLKKLSTIRNEFIAIATICRQTNSNECMKERTLRLSFWQVKMGRNFSF</sequence>
<dbReference type="AlphaFoldDB" id="A0AAE3JS75"/>
<dbReference type="PANTHER" id="PTHR43140">
    <property type="entry name" value="TYPE-1 RESTRICTION ENZYME ECOKI SPECIFICITY PROTEIN"/>
    <property type="match status" value="1"/>
</dbReference>
<comment type="subunit">
    <text evidence="4">The methyltransferase is composed of M and S polypeptides.</text>
</comment>
<dbReference type="Gene3D" id="3.90.220.20">
    <property type="entry name" value="DNA methylase specificity domains"/>
    <property type="match status" value="1"/>
</dbReference>
<dbReference type="PANTHER" id="PTHR43140:SF1">
    <property type="entry name" value="TYPE I RESTRICTION ENZYME ECOKI SPECIFICITY SUBUNIT"/>
    <property type="match status" value="1"/>
</dbReference>
<keyword evidence="6" id="KW-0378">Hydrolase</keyword>
<dbReference type="EC" id="3.1.21.-" evidence="6"/>
<dbReference type="InterPro" id="IPR051212">
    <property type="entry name" value="Type-I_RE_S_subunit"/>
</dbReference>
<accession>A0AAE3JS75</accession>
<evidence type="ECO:0000259" key="5">
    <source>
        <dbReference type="Pfam" id="PF01420"/>
    </source>
</evidence>
<dbReference type="InterPro" id="IPR044946">
    <property type="entry name" value="Restrct_endonuc_typeI_TRD_sf"/>
</dbReference>
<dbReference type="GO" id="GO:0016787">
    <property type="term" value="F:hydrolase activity"/>
    <property type="evidence" value="ECO:0007669"/>
    <property type="project" value="UniProtKB-KW"/>
</dbReference>
<comment type="similarity">
    <text evidence="1">Belongs to the type-I restriction system S methylase family.</text>
</comment>
<feature type="domain" description="Type I restriction modification DNA specificity" evidence="5">
    <location>
        <begin position="23"/>
        <end position="182"/>
    </location>
</feature>
<dbReference type="GO" id="GO:0009307">
    <property type="term" value="P:DNA restriction-modification system"/>
    <property type="evidence" value="ECO:0007669"/>
    <property type="project" value="UniProtKB-KW"/>
</dbReference>
<organism evidence="6 7">
    <name type="scientific">Fusicatenibacter saccharivorans</name>
    <dbReference type="NCBI Taxonomy" id="1150298"/>
    <lineage>
        <taxon>Bacteria</taxon>
        <taxon>Bacillati</taxon>
        <taxon>Bacillota</taxon>
        <taxon>Clostridia</taxon>
        <taxon>Lachnospirales</taxon>
        <taxon>Lachnospiraceae</taxon>
        <taxon>Fusicatenibacter</taxon>
    </lineage>
</organism>
<evidence type="ECO:0000256" key="4">
    <source>
        <dbReference type="ARBA" id="ARBA00038652"/>
    </source>
</evidence>